<reference evidence="3" key="1">
    <citation type="journal article" date="2019" name="Int. J. Syst. Evol. Microbiol.">
        <title>The Global Catalogue of Microorganisms (GCM) 10K type strain sequencing project: providing services to taxonomists for standard genome sequencing and annotation.</title>
        <authorList>
            <consortium name="The Broad Institute Genomics Platform"/>
            <consortium name="The Broad Institute Genome Sequencing Center for Infectious Disease"/>
            <person name="Wu L."/>
            <person name="Ma J."/>
        </authorList>
    </citation>
    <scope>NUCLEOTIDE SEQUENCE [LARGE SCALE GENOMIC DNA]</scope>
    <source>
        <strain evidence="3">JCM 16898</strain>
    </source>
</reference>
<evidence type="ECO:0000256" key="1">
    <source>
        <dbReference type="SAM" id="Phobius"/>
    </source>
</evidence>
<name>A0ABP6XAJ7_9PSEU</name>
<organism evidence="2 3">
    <name type="scientific">Amycolatopsis ultiminotia</name>
    <dbReference type="NCBI Taxonomy" id="543629"/>
    <lineage>
        <taxon>Bacteria</taxon>
        <taxon>Bacillati</taxon>
        <taxon>Actinomycetota</taxon>
        <taxon>Actinomycetes</taxon>
        <taxon>Pseudonocardiales</taxon>
        <taxon>Pseudonocardiaceae</taxon>
        <taxon>Amycolatopsis</taxon>
    </lineage>
</organism>
<protein>
    <submittedName>
        <fullName evidence="2">Uncharacterized protein</fullName>
    </submittedName>
</protein>
<keyword evidence="1" id="KW-0472">Membrane</keyword>
<feature type="transmembrane region" description="Helical" evidence="1">
    <location>
        <begin position="50"/>
        <end position="74"/>
    </location>
</feature>
<gene>
    <name evidence="2" type="ORF">GCM10022222_53520</name>
</gene>
<keyword evidence="1" id="KW-1133">Transmembrane helix</keyword>
<keyword evidence="1" id="KW-0812">Transmembrane</keyword>
<keyword evidence="3" id="KW-1185">Reference proteome</keyword>
<evidence type="ECO:0000313" key="2">
    <source>
        <dbReference type="EMBL" id="GAA3563045.1"/>
    </source>
</evidence>
<evidence type="ECO:0000313" key="3">
    <source>
        <dbReference type="Proteomes" id="UP001500689"/>
    </source>
</evidence>
<comment type="caution">
    <text evidence="2">The sequence shown here is derived from an EMBL/GenBank/DDBJ whole genome shotgun (WGS) entry which is preliminary data.</text>
</comment>
<dbReference type="Pfam" id="PF03334">
    <property type="entry name" value="PhaG_MnhG_YufB"/>
    <property type="match status" value="1"/>
</dbReference>
<accession>A0ABP6XAJ7</accession>
<proteinExistence type="predicted"/>
<dbReference type="RefSeq" id="WP_344864558.1">
    <property type="nucleotide sequence ID" value="NZ_BAAAZN010000012.1"/>
</dbReference>
<dbReference type="InterPro" id="IPR005133">
    <property type="entry name" value="PhaG_MnhG_YufB"/>
</dbReference>
<sequence length="99" mass="10005">MSVVAQVLVFAGVAVVALSSAGLLRARDLLTRLHLLSPVTTLGAPLIGAGLVLVNGWHLGSGAIVATVLLLVLTGPVTQAATARFEAARRGAVDEDLPS</sequence>
<dbReference type="EMBL" id="BAAAZN010000012">
    <property type="protein sequence ID" value="GAA3563045.1"/>
    <property type="molecule type" value="Genomic_DNA"/>
</dbReference>
<dbReference type="Proteomes" id="UP001500689">
    <property type="component" value="Unassembled WGS sequence"/>
</dbReference>